<accession>A0A7X3MNU9</accession>
<evidence type="ECO:0000313" key="2">
    <source>
        <dbReference type="Proteomes" id="UP000436483"/>
    </source>
</evidence>
<keyword evidence="2" id="KW-1185">Reference proteome</keyword>
<proteinExistence type="predicted"/>
<reference evidence="1 2" key="2">
    <citation type="submission" date="2020-01" db="EMBL/GenBank/DDBJ databases">
        <title>Microvirga sp. nov., an arsenate reduction bacterium isolated from Tibet hotspring sediments.</title>
        <authorList>
            <person name="Xian W.-D."/>
            <person name="Li W.-J."/>
        </authorList>
    </citation>
    <scope>NUCLEOTIDE SEQUENCE [LARGE SCALE GENOMIC DNA]</scope>
    <source>
        <strain evidence="1 2">KCTC 23863</strain>
    </source>
</reference>
<dbReference type="RefSeq" id="WP_160883049.1">
    <property type="nucleotide sequence ID" value="NZ_WURB01000002.1"/>
</dbReference>
<dbReference type="Proteomes" id="UP000436483">
    <property type="component" value="Unassembled WGS sequence"/>
</dbReference>
<evidence type="ECO:0000313" key="1">
    <source>
        <dbReference type="EMBL" id="MXQ10433.1"/>
    </source>
</evidence>
<dbReference type="EMBL" id="WURB01000002">
    <property type="protein sequence ID" value="MXQ10433.1"/>
    <property type="molecule type" value="Genomic_DNA"/>
</dbReference>
<reference evidence="1 2" key="1">
    <citation type="submission" date="2019-12" db="EMBL/GenBank/DDBJ databases">
        <authorList>
            <person name="Yuan C.-G."/>
        </authorList>
    </citation>
    <scope>NUCLEOTIDE SEQUENCE [LARGE SCALE GENOMIC DNA]</scope>
    <source>
        <strain evidence="1 2">KCTC 23863</strain>
    </source>
</reference>
<sequence length="143" mass="15433">MTAILQHWCTVLVILTAAIAPIRGALGQGRHDDSPFAPAEMIPERPARCHEIKEAVRDVPTPAGLDRIDFSAVGALSLVHFDGVLAYMGICSEPDAKVLCVTYSTNDLKVGDVVIVTGSYSRMAPNYVVLDPCLTRRLDRGAE</sequence>
<dbReference type="AlphaFoldDB" id="A0A7X3MNU9"/>
<dbReference type="OrthoDB" id="8020870at2"/>
<organism evidence="1 2">
    <name type="scientific">Microvirga makkahensis</name>
    <dbReference type="NCBI Taxonomy" id="1128670"/>
    <lineage>
        <taxon>Bacteria</taxon>
        <taxon>Pseudomonadati</taxon>
        <taxon>Pseudomonadota</taxon>
        <taxon>Alphaproteobacteria</taxon>
        <taxon>Hyphomicrobiales</taxon>
        <taxon>Methylobacteriaceae</taxon>
        <taxon>Microvirga</taxon>
    </lineage>
</organism>
<comment type="caution">
    <text evidence="1">The sequence shown here is derived from an EMBL/GenBank/DDBJ whole genome shotgun (WGS) entry which is preliminary data.</text>
</comment>
<gene>
    <name evidence="1" type="ORF">GR328_02960</name>
</gene>
<name>A0A7X3MNU9_9HYPH</name>
<protein>
    <submittedName>
        <fullName evidence="1">Uncharacterized protein</fullName>
    </submittedName>
</protein>